<keyword evidence="3" id="KW-1185">Reference proteome</keyword>
<organism evidence="2 3">
    <name type="scientific">Cytospora schulzeri</name>
    <dbReference type="NCBI Taxonomy" id="448051"/>
    <lineage>
        <taxon>Eukaryota</taxon>
        <taxon>Fungi</taxon>
        <taxon>Dikarya</taxon>
        <taxon>Ascomycota</taxon>
        <taxon>Pezizomycotina</taxon>
        <taxon>Sordariomycetes</taxon>
        <taxon>Sordariomycetidae</taxon>
        <taxon>Diaporthales</taxon>
        <taxon>Cytosporaceae</taxon>
        <taxon>Cytospora</taxon>
    </lineage>
</organism>
<gene>
    <name evidence="2" type="ORF">VMCG_00596</name>
</gene>
<evidence type="ECO:0000313" key="2">
    <source>
        <dbReference type="EMBL" id="ROW12215.1"/>
    </source>
</evidence>
<dbReference type="AlphaFoldDB" id="A0A423X8C5"/>
<dbReference type="InterPro" id="IPR029058">
    <property type="entry name" value="AB_hydrolase_fold"/>
</dbReference>
<dbReference type="PANTHER" id="PTHR47842">
    <property type="entry name" value="EXPRESSED PROTEIN"/>
    <property type="match status" value="1"/>
</dbReference>
<dbReference type="STRING" id="356882.A0A423X8C5"/>
<dbReference type="Gene3D" id="3.40.50.1820">
    <property type="entry name" value="alpha/beta hydrolase"/>
    <property type="match status" value="1"/>
</dbReference>
<sequence length="434" mass="45758">MKKTLLLVFIHGFKGGEETFGYKYAFTQHLRGLVSDLLPRLDVQVLVYPKYETRGDLADCVGRFRDWLQEKVIDIEVGKGTPSPTVDPSVRVVLCGHSMGGIVAAETVIALTSERVIPPSTASGGSGDGNHTAAPGEREACDLNSLMFPYVQGVLSFDTPYLGISPGVVAHGAETHYSTASAALTQLSTLTSLWNSGKAATVAREAGAEKKPLAALPAPAGPAGAEAGGGATGRNRANSSSAWGSWGRMAMYAGAGAALAGGAAAAYLKRDQLTEGWTWVSSHLEFVGCLARGEELRRRIAFMVRVNRELGVGFGNLYTRLGKGAVAVQQKTAGIGGTNVVGTVMGGQRTFCNLPSKRAGPNQSGAWEEAINEAATDETSAHMAMFEPEQNPGYEKLSNDAAELIASWTRNDWYESSTDTEGGGEPSQQALLQE</sequence>
<comment type="caution">
    <text evidence="2">The sequence shown here is derived from an EMBL/GenBank/DDBJ whole genome shotgun (WGS) entry which is preliminary data.</text>
</comment>
<evidence type="ECO:0000313" key="3">
    <source>
        <dbReference type="Proteomes" id="UP000283895"/>
    </source>
</evidence>
<dbReference type="EMBL" id="LKEA01000001">
    <property type="protein sequence ID" value="ROW12215.1"/>
    <property type="molecule type" value="Genomic_DNA"/>
</dbReference>
<accession>A0A423X8C5</accession>
<dbReference type="PANTHER" id="PTHR47842:SF1">
    <property type="entry name" value="DUF676 DOMAIN-CONTAINING PROTEIN"/>
    <property type="match status" value="1"/>
</dbReference>
<reference evidence="2 3" key="1">
    <citation type="submission" date="2015-09" db="EMBL/GenBank/DDBJ databases">
        <title>Host preference determinants of Valsa canker pathogens revealed by comparative genomics.</title>
        <authorList>
            <person name="Yin Z."/>
            <person name="Huang L."/>
        </authorList>
    </citation>
    <scope>NUCLEOTIDE SEQUENCE [LARGE SCALE GENOMIC DNA]</scope>
    <source>
        <strain evidence="2 3">03-1</strain>
    </source>
</reference>
<dbReference type="SUPFAM" id="SSF53474">
    <property type="entry name" value="alpha/beta-Hydrolases"/>
    <property type="match status" value="1"/>
</dbReference>
<name>A0A423X8C5_9PEZI</name>
<feature type="region of interest" description="Disordered" evidence="1">
    <location>
        <begin position="213"/>
        <end position="236"/>
    </location>
</feature>
<evidence type="ECO:0000256" key="1">
    <source>
        <dbReference type="SAM" id="MobiDB-lite"/>
    </source>
</evidence>
<feature type="region of interest" description="Disordered" evidence="1">
    <location>
        <begin position="412"/>
        <end position="434"/>
    </location>
</feature>
<protein>
    <recommendedName>
        <fullName evidence="4">DUF676 domain-containing protein</fullName>
    </recommendedName>
</protein>
<feature type="compositionally biased region" description="Low complexity" evidence="1">
    <location>
        <begin position="213"/>
        <end position="225"/>
    </location>
</feature>
<proteinExistence type="predicted"/>
<evidence type="ECO:0008006" key="4">
    <source>
        <dbReference type="Google" id="ProtNLM"/>
    </source>
</evidence>
<dbReference type="OrthoDB" id="442243at2759"/>
<dbReference type="Proteomes" id="UP000283895">
    <property type="component" value="Unassembled WGS sequence"/>
</dbReference>